<sequence>MRKKTLLFGGGSLLMIAATVFVSCNKNELKPTQASTSASNTDFAIKKTIGLQDLAAAEESEQLAYALNPSLAVSAAVNNGSCPPVVTYDNPEGVYPRTVITDWGTGCTYVASGITRSGKVIRTYYGDMMDTTSQSYFIETYDNYYVKSAKQGYDSVKFEGSLRVRHESKTQDPQTAYRQTSLNRKLTEINGDYIIYNGAKRFVKREDDGFYPNIRVQGWFKVTGVETGDVLSGGVSYQFRDSIDVANPIIYKRCDFVVAGNRIINFTNQPTWTVDYGTVVRDCDNLADLTIDGVTTTVTLPINLW</sequence>
<protein>
    <recommendedName>
        <fullName evidence="3">Lipoprotein</fullName>
    </recommendedName>
</protein>
<dbReference type="RefSeq" id="WP_196991653.1">
    <property type="nucleotide sequence ID" value="NZ_JADWYR010000002.1"/>
</dbReference>
<evidence type="ECO:0000313" key="1">
    <source>
        <dbReference type="EMBL" id="MBG9377576.1"/>
    </source>
</evidence>
<dbReference type="Proteomes" id="UP000628448">
    <property type="component" value="Unassembled WGS sequence"/>
</dbReference>
<dbReference type="EMBL" id="JADWYR010000002">
    <property type="protein sequence ID" value="MBG9377576.1"/>
    <property type="molecule type" value="Genomic_DNA"/>
</dbReference>
<dbReference type="AlphaFoldDB" id="A0A931GV98"/>
<name>A0A931GV98_9BACT</name>
<accession>A0A931GV98</accession>
<keyword evidence="2" id="KW-1185">Reference proteome</keyword>
<evidence type="ECO:0000313" key="2">
    <source>
        <dbReference type="Proteomes" id="UP000628448"/>
    </source>
</evidence>
<comment type="caution">
    <text evidence="1">The sequence shown here is derived from an EMBL/GenBank/DDBJ whole genome shotgun (WGS) entry which is preliminary data.</text>
</comment>
<evidence type="ECO:0008006" key="3">
    <source>
        <dbReference type="Google" id="ProtNLM"/>
    </source>
</evidence>
<dbReference type="PROSITE" id="PS51257">
    <property type="entry name" value="PROKAR_LIPOPROTEIN"/>
    <property type="match status" value="1"/>
</dbReference>
<proteinExistence type="predicted"/>
<gene>
    <name evidence="1" type="ORF">I5907_15130</name>
</gene>
<organism evidence="1 2">
    <name type="scientific">Panacibacter microcysteis</name>
    <dbReference type="NCBI Taxonomy" id="2793269"/>
    <lineage>
        <taxon>Bacteria</taxon>
        <taxon>Pseudomonadati</taxon>
        <taxon>Bacteroidota</taxon>
        <taxon>Chitinophagia</taxon>
        <taxon>Chitinophagales</taxon>
        <taxon>Chitinophagaceae</taxon>
        <taxon>Panacibacter</taxon>
    </lineage>
</organism>
<reference evidence="1" key="1">
    <citation type="submission" date="2020-11" db="EMBL/GenBank/DDBJ databases">
        <title>Bacterial whole genome sequence for Panacibacter sp. DH6.</title>
        <authorList>
            <person name="Le V."/>
            <person name="Ko S."/>
            <person name="Ahn C.-Y."/>
            <person name="Oh H.-M."/>
        </authorList>
    </citation>
    <scope>NUCLEOTIDE SEQUENCE</scope>
    <source>
        <strain evidence="1">DH6</strain>
    </source>
</reference>